<evidence type="ECO:0000256" key="12">
    <source>
        <dbReference type="PIRSR" id="PIRSR000127-3"/>
    </source>
</evidence>
<feature type="binding site" evidence="12">
    <location>
        <position position="695"/>
    </location>
    <ligand>
        <name>Mo-molybdopterin</name>
        <dbReference type="ChEBI" id="CHEBI:71302"/>
    </ligand>
    <ligandPart>
        <name>Mo</name>
        <dbReference type="ChEBI" id="CHEBI:28685"/>
    </ligandPart>
</feature>
<evidence type="ECO:0000256" key="9">
    <source>
        <dbReference type="ARBA" id="ARBA00034078"/>
    </source>
</evidence>
<keyword evidence="3 12" id="KW-0001">2Fe-2S</keyword>
<keyword evidence="11" id="KW-0285">Flavoprotein</keyword>
<keyword evidence="5" id="KW-0560">Oxidoreductase</keyword>
<dbReference type="FunFam" id="3.30.365.10:FF:000002">
    <property type="entry name" value="Xanthine dehydrogenase oxidase"/>
    <property type="match status" value="1"/>
</dbReference>
<keyword evidence="12" id="KW-0500">Molybdenum</keyword>
<evidence type="ECO:0000259" key="13">
    <source>
        <dbReference type="PROSITE" id="PS51085"/>
    </source>
</evidence>
<dbReference type="OrthoDB" id="8300278at2759"/>
<evidence type="ECO:0000256" key="1">
    <source>
        <dbReference type="ARBA" id="ARBA00001974"/>
    </source>
</evidence>
<organism evidence="14 15">
    <name type="scientific">Steinernema carpocapsae</name>
    <name type="common">Entomopathogenic nematode</name>
    <dbReference type="NCBI Taxonomy" id="34508"/>
    <lineage>
        <taxon>Eukaryota</taxon>
        <taxon>Metazoa</taxon>
        <taxon>Ecdysozoa</taxon>
        <taxon>Nematoda</taxon>
        <taxon>Chromadorea</taxon>
        <taxon>Rhabditida</taxon>
        <taxon>Tylenchina</taxon>
        <taxon>Panagrolaimomorpha</taxon>
        <taxon>Strongyloidoidea</taxon>
        <taxon>Steinernematidae</taxon>
        <taxon>Steinernema</taxon>
    </lineage>
</organism>
<dbReference type="FunFam" id="1.10.150.120:FF:000008">
    <property type="entry name" value="Probable aldehyde oxidase gad-3"/>
    <property type="match status" value="1"/>
</dbReference>
<feature type="binding site" evidence="12">
    <location>
        <position position="75"/>
    </location>
    <ligand>
        <name>[2Fe-2S] cluster</name>
        <dbReference type="ChEBI" id="CHEBI:190135"/>
        <label>1</label>
    </ligand>
</feature>
<dbReference type="InterPro" id="IPR046867">
    <property type="entry name" value="AldOxase/xan_DH_MoCoBD2"/>
</dbReference>
<protein>
    <recommendedName>
        <fullName evidence="13">2Fe-2S ferredoxin-type domain-containing protein</fullName>
    </recommendedName>
</protein>
<dbReference type="InterPro" id="IPR016208">
    <property type="entry name" value="Ald_Oxase/xanthine_DH-like"/>
</dbReference>
<keyword evidence="7 12" id="KW-0411">Iron-sulfur</keyword>
<dbReference type="SUPFAM" id="SSF54292">
    <property type="entry name" value="2Fe-2S ferredoxin-like"/>
    <property type="match status" value="1"/>
</dbReference>
<dbReference type="GO" id="GO:0005506">
    <property type="term" value="F:iron ion binding"/>
    <property type="evidence" value="ECO:0007669"/>
    <property type="project" value="InterPro"/>
</dbReference>
<keyword evidence="11" id="KW-0274">FAD</keyword>
<feature type="binding site" evidence="12">
    <location>
        <position position="117"/>
    </location>
    <ligand>
        <name>[2Fe-2S] cluster</name>
        <dbReference type="ChEBI" id="CHEBI:190135"/>
        <label>2</label>
    </ligand>
</feature>
<evidence type="ECO:0000256" key="3">
    <source>
        <dbReference type="ARBA" id="ARBA00022714"/>
    </source>
</evidence>
<dbReference type="PANTHER" id="PTHR45444">
    <property type="entry name" value="XANTHINE DEHYDROGENASE"/>
    <property type="match status" value="1"/>
</dbReference>
<dbReference type="InterPro" id="IPR012675">
    <property type="entry name" value="Beta-grasp_dom_sf"/>
</dbReference>
<feature type="binding site" evidence="11">
    <location>
        <position position="403"/>
    </location>
    <ligand>
        <name>FAD</name>
        <dbReference type="ChEBI" id="CHEBI:57692"/>
    </ligand>
</feature>
<dbReference type="Proteomes" id="UP000298663">
    <property type="component" value="Unassembled WGS sequence"/>
</dbReference>
<feature type="domain" description="2Fe-2S ferredoxin-type" evidence="13">
    <location>
        <begin position="6"/>
        <end position="93"/>
    </location>
</feature>
<dbReference type="InterPro" id="IPR036318">
    <property type="entry name" value="FAD-bd_PCMH-like_sf"/>
</dbReference>
<feature type="binding site" evidence="12">
    <location>
        <position position="1006"/>
    </location>
    <ligand>
        <name>Mo-molybdopterin</name>
        <dbReference type="ChEBI" id="CHEBI:71302"/>
    </ligand>
    <ligandPart>
        <name>Mo</name>
        <dbReference type="ChEBI" id="CHEBI:28685"/>
    </ligandPart>
</feature>
<comment type="cofactor">
    <cofactor evidence="12">
        <name>Mo-molybdopterin</name>
        <dbReference type="ChEBI" id="CHEBI:71302"/>
    </cofactor>
    <text evidence="12">Binds 1 Mo-molybdopterin (Mo-MPT) cofactor per subunit.</text>
</comment>
<feature type="binding site" evidence="12">
    <location>
        <position position="114"/>
    </location>
    <ligand>
        <name>[2Fe-2S] cluster</name>
        <dbReference type="ChEBI" id="CHEBI:190135"/>
        <label>2</label>
    </ligand>
</feature>
<accession>A0A4U5NCH1</accession>
<dbReference type="Gene3D" id="1.10.150.120">
    <property type="entry name" value="[2Fe-2S]-binding domain"/>
    <property type="match status" value="1"/>
</dbReference>
<dbReference type="Gene3D" id="3.30.365.10">
    <property type="entry name" value="Aldehyde oxidase/xanthine dehydrogenase, molybdopterin binding domain"/>
    <property type="match status" value="4"/>
</dbReference>
<keyword evidence="4 12" id="KW-0479">Metal-binding</keyword>
<dbReference type="InterPro" id="IPR036010">
    <property type="entry name" value="2Fe-2S_ferredoxin-like_sf"/>
</dbReference>
<dbReference type="Pfam" id="PF20256">
    <property type="entry name" value="MoCoBD_2"/>
    <property type="match status" value="1"/>
</dbReference>
<dbReference type="Gene3D" id="3.10.20.30">
    <property type="match status" value="1"/>
</dbReference>
<dbReference type="SUPFAM" id="SSF47741">
    <property type="entry name" value="CO dehydrogenase ISP C-domain like"/>
    <property type="match status" value="1"/>
</dbReference>
<dbReference type="SUPFAM" id="SSF54665">
    <property type="entry name" value="CO dehydrogenase molybdoprotein N-domain-like"/>
    <property type="match status" value="1"/>
</dbReference>
<dbReference type="GO" id="GO:0016491">
    <property type="term" value="F:oxidoreductase activity"/>
    <property type="evidence" value="ECO:0007669"/>
    <property type="project" value="UniProtKB-KW"/>
</dbReference>
<feature type="binding site" evidence="12">
    <location>
        <position position="149"/>
    </location>
    <ligand>
        <name>[2Fe-2S] cluster</name>
        <dbReference type="ChEBI" id="CHEBI:190135"/>
        <label>2</label>
    </ligand>
</feature>
<comment type="cofactor">
    <cofactor evidence="9">
        <name>[2Fe-2S] cluster</name>
        <dbReference type="ChEBI" id="CHEBI:190135"/>
    </cofactor>
</comment>
<comment type="caution">
    <text evidence="14">The sequence shown here is derived from an EMBL/GenBank/DDBJ whole genome shotgun (WGS) entry which is preliminary data.</text>
</comment>
<evidence type="ECO:0000256" key="2">
    <source>
        <dbReference type="ARBA" id="ARBA00006849"/>
    </source>
</evidence>
<reference evidence="14 15" key="2">
    <citation type="journal article" date="2019" name="G3 (Bethesda)">
        <title>Hybrid Assembly of the Genome of the Entomopathogenic Nematode Steinernema carpocapsae Identifies the X-Chromosome.</title>
        <authorList>
            <person name="Serra L."/>
            <person name="Macchietto M."/>
            <person name="Macias-Munoz A."/>
            <person name="McGill C.J."/>
            <person name="Rodriguez I.M."/>
            <person name="Rodriguez B."/>
            <person name="Murad R."/>
            <person name="Mortazavi A."/>
        </authorList>
    </citation>
    <scope>NUCLEOTIDE SEQUENCE [LARGE SCALE GENOMIC DNA]</scope>
    <source>
        <strain evidence="14 15">ALL</strain>
    </source>
</reference>
<comment type="cofactor">
    <cofactor evidence="1 11">
        <name>FAD</name>
        <dbReference type="ChEBI" id="CHEBI:57692"/>
    </cofactor>
</comment>
<evidence type="ECO:0000256" key="8">
    <source>
        <dbReference type="ARBA" id="ARBA00023027"/>
    </source>
</evidence>
<evidence type="ECO:0000256" key="4">
    <source>
        <dbReference type="ARBA" id="ARBA00022723"/>
    </source>
</evidence>
<gene>
    <name evidence="14" type="ORF">L596_014247</name>
</gene>
<dbReference type="GO" id="GO:0050660">
    <property type="term" value="F:flavin adenine dinucleotide binding"/>
    <property type="evidence" value="ECO:0007669"/>
    <property type="project" value="InterPro"/>
</dbReference>
<dbReference type="InterPro" id="IPR036856">
    <property type="entry name" value="Ald_Oxase/Xan_DH_a/b_sf"/>
</dbReference>
<evidence type="ECO:0000313" key="15">
    <source>
        <dbReference type="Proteomes" id="UP000298663"/>
    </source>
</evidence>
<dbReference type="SUPFAM" id="SSF56003">
    <property type="entry name" value="Molybdenum cofactor-binding domain"/>
    <property type="match status" value="1"/>
</dbReference>
<dbReference type="SUPFAM" id="SSF56176">
    <property type="entry name" value="FAD-binding/transporter-associated domain-like"/>
    <property type="match status" value="1"/>
</dbReference>
<comment type="similarity">
    <text evidence="2">Belongs to the xanthine dehydrogenase family.</text>
</comment>
<feature type="binding site" evidence="12">
    <location>
        <position position="45"/>
    </location>
    <ligand>
        <name>[2Fe-2S] cluster</name>
        <dbReference type="ChEBI" id="CHEBI:190135"/>
        <label>1</label>
    </ligand>
</feature>
<feature type="binding site" evidence="12">
    <location>
        <position position="726"/>
    </location>
    <ligand>
        <name>Mo-molybdopterin</name>
        <dbReference type="ChEBI" id="CHEBI:71302"/>
    </ligand>
    <ligandPart>
        <name>Mo</name>
        <dbReference type="ChEBI" id="CHEBI:28685"/>
    </ligandPart>
</feature>
<dbReference type="PIRSF" id="PIRSF000127">
    <property type="entry name" value="Xanthine_DH"/>
    <property type="match status" value="1"/>
</dbReference>
<feature type="binding site" evidence="12">
    <location>
        <position position="50"/>
    </location>
    <ligand>
        <name>[2Fe-2S] cluster</name>
        <dbReference type="ChEBI" id="CHEBI:190135"/>
        <label>1</label>
    </ligand>
</feature>
<keyword evidence="15" id="KW-1185">Reference proteome</keyword>
<name>A0A4U5NCH1_STECR</name>
<evidence type="ECO:0000256" key="11">
    <source>
        <dbReference type="PIRSR" id="PIRSR000127-2"/>
    </source>
</evidence>
<dbReference type="STRING" id="34508.A0A4U5NCH1"/>
<evidence type="ECO:0000256" key="6">
    <source>
        <dbReference type="ARBA" id="ARBA00023004"/>
    </source>
</evidence>
<dbReference type="GO" id="GO:0051537">
    <property type="term" value="F:2 iron, 2 sulfur cluster binding"/>
    <property type="evidence" value="ECO:0007669"/>
    <property type="project" value="UniProtKB-KW"/>
</dbReference>
<dbReference type="PROSITE" id="PS51085">
    <property type="entry name" value="2FE2S_FER_2"/>
    <property type="match status" value="1"/>
</dbReference>
<dbReference type="InterPro" id="IPR006058">
    <property type="entry name" value="2Fe2S_fd_BS"/>
</dbReference>
<dbReference type="Pfam" id="PF00111">
    <property type="entry name" value="Fer2"/>
    <property type="match status" value="1"/>
</dbReference>
<dbReference type="SMART" id="SM01008">
    <property type="entry name" value="Ald_Xan_dh_C"/>
    <property type="match status" value="1"/>
</dbReference>
<dbReference type="InterPro" id="IPR008274">
    <property type="entry name" value="AldOxase/xan_DH_MoCoBD1"/>
</dbReference>
<dbReference type="Pfam" id="PF01315">
    <property type="entry name" value="Ald_Xan_dh_C"/>
    <property type="match status" value="1"/>
</dbReference>
<evidence type="ECO:0000313" key="14">
    <source>
        <dbReference type="EMBL" id="TKR80121.1"/>
    </source>
</evidence>
<reference evidence="14 15" key="1">
    <citation type="journal article" date="2015" name="Genome Biol.">
        <title>Comparative genomics of Steinernema reveals deeply conserved gene regulatory networks.</title>
        <authorList>
            <person name="Dillman A.R."/>
            <person name="Macchietto M."/>
            <person name="Porter C.F."/>
            <person name="Rogers A."/>
            <person name="Williams B."/>
            <person name="Antoshechkin I."/>
            <person name="Lee M.M."/>
            <person name="Goodwin Z."/>
            <person name="Lu X."/>
            <person name="Lewis E.E."/>
            <person name="Goodrich-Blair H."/>
            <person name="Stock S.P."/>
            <person name="Adams B.J."/>
            <person name="Sternberg P.W."/>
            <person name="Mortazavi A."/>
        </authorList>
    </citation>
    <scope>NUCLEOTIDE SEQUENCE [LARGE SCALE GENOMIC DNA]</scope>
    <source>
        <strain evidence="14 15">ALL</strain>
    </source>
</reference>
<evidence type="ECO:0000256" key="5">
    <source>
        <dbReference type="ARBA" id="ARBA00023002"/>
    </source>
</evidence>
<dbReference type="InterPro" id="IPR036884">
    <property type="entry name" value="2Fe-2S-bd_dom_sf"/>
</dbReference>
<dbReference type="PROSITE" id="PS00197">
    <property type="entry name" value="2FE2S_FER_1"/>
    <property type="match status" value="1"/>
</dbReference>
<keyword evidence="6 12" id="KW-0408">Iron</keyword>
<evidence type="ECO:0000256" key="10">
    <source>
        <dbReference type="PIRSR" id="PIRSR000127-1"/>
    </source>
</evidence>
<dbReference type="InterPro" id="IPR002888">
    <property type="entry name" value="2Fe-2S-bd"/>
</dbReference>
<dbReference type="Pfam" id="PF02738">
    <property type="entry name" value="MoCoBD_1"/>
    <property type="match status" value="1"/>
</dbReference>
<dbReference type="AlphaFoldDB" id="A0A4U5NCH1"/>
<feature type="binding site" evidence="12">
    <location>
        <position position="151"/>
    </location>
    <ligand>
        <name>[2Fe-2S] cluster</name>
        <dbReference type="ChEBI" id="CHEBI:190135"/>
        <label>2</label>
    </ligand>
</feature>
<dbReference type="InterPro" id="IPR037165">
    <property type="entry name" value="AldOxase/xan_DH_Mopterin-bd_sf"/>
</dbReference>
<feature type="active site" description="Proton acceptor" evidence="10">
    <location>
        <position position="1186"/>
    </location>
</feature>
<dbReference type="EMBL" id="AZBU02000004">
    <property type="protein sequence ID" value="TKR80121.1"/>
    <property type="molecule type" value="Genomic_DNA"/>
</dbReference>
<dbReference type="PANTHER" id="PTHR45444:SF3">
    <property type="entry name" value="XANTHINE DEHYDROGENASE"/>
    <property type="match status" value="1"/>
</dbReference>
<keyword evidence="8" id="KW-0520">NAD</keyword>
<dbReference type="InterPro" id="IPR001041">
    <property type="entry name" value="2Fe-2S_ferredoxin-type"/>
</dbReference>
<dbReference type="FunFam" id="3.10.20.30:FF:000012">
    <property type="entry name" value="Xanthine dehydrogenase/oxidase"/>
    <property type="match status" value="1"/>
</dbReference>
<sequence length="1241" mass="136301">MANIRESLRFFVNGREVVVQKPEATLSLATFLRSKLRLTGTKVACGEGTCGSCTVVIGKWDSETQKPRYHAGNACLMPLYLVDDCLVITVEGVGSPEKMHAVQERLAFGHGTQCGFCSPGFVMSMYALLRNNPEPTKTQIDMAIKGNLCRCTGYRPIVESFYTLSKEFKCCQGNGNVCPCKSVDTGMQEGLVEWTQMKPYDPSQEIIFPPKLMVELKWGTKSGTLKAEDEQLLVFCPSDLEQLEKVMDEDSVVVSTGITKKMMLKNGQKEKWISLSNLHLPPNSLGDLKDLIVIKANQSISEVAEIFGERGEKYAGVVKLLDLYTSQQARNIVSWTGSLLFRNSDFAVIALALGLKLKTSKSQKLVAVNGEFFARKWSMAEDGFILGGGFPKLLDNQTVHSAKYEKITIMIVHDAKMGQETVTVGNVGPIAKQTTVTGGKIMEALRNLNLSEDQIAILSAMYHEAKLNSERERSFEPLQIFKKVTGQNVSCGRPIAHQYADRHTTGNAKYIADLEIPDLLHLGYVLSTEAHAEIVSVDTSAAFAVPGVVDYVDLKDIPKGGSNRPCTLGIAINFDDSPIFAEGKVESYGQVIGAVVAENVDLARKAASLVKVTYKKLPAIIGVREAIKHKSFFNDGKPLEFNRETENLEERFKACAHVVEGTVEMGGQQHIYLETQASVVVPDEGGEWIIYASTQASAFTQLSSAQILNIPKHKITVQVRRVGGAFGGKCNQDILNRGPALVAAYKLKRPVSGIFSRSEDMKATGGRHPVMSKYRIGCDKDGKIVAADFRNYLDGGFSIGDTVGVTYIMNLAGDGSYKIPHMHYESWPCKTNICCNTAFRGYGYPQAAFVLETAIEHLAREFGFDQDEIREKNLATLGYKRLNGDVIINDHLIDCWKQCKEWSRHAVLKKEVEEFNENSKYVKRGLALTSCRFGLTHPGLTEQAFALVHVFLDGSVSVSIGGIEMGQGLNIKCLQVAATTLGLPIEMVTMKDANTERAANSPVTGGSQGSDVHGLAVKKACEEILLGLKPVMEANPDKDWKFWVWDAYQKCISLSSGKHIKVPREEIGALKQGATYFTTGTACVLSEVNMLTGSHKLLNVDIVMDVGDSLNPAIDIGQIEGGFTQGYGLLTTEELLWDKDGRLLTDAMYKYNIPTTATMPEKFRVMLLKEPNQYGGSVYSSKGIGEPPLILGSCVFLSIERAILAFAGHPKDVEPFHAPLTSARIRSYARKLNPEEFKNLS</sequence>
<feature type="binding site" evidence="12">
    <location>
        <position position="53"/>
    </location>
    <ligand>
        <name>[2Fe-2S] cluster</name>
        <dbReference type="ChEBI" id="CHEBI:190135"/>
        <label>1</label>
    </ligand>
</feature>
<dbReference type="Gene3D" id="3.90.1170.50">
    <property type="entry name" value="Aldehyde oxidase/xanthine dehydrogenase, a/b hammerhead"/>
    <property type="match status" value="1"/>
</dbReference>
<feature type="binding site" evidence="11">
    <location>
        <position position="345"/>
    </location>
    <ligand>
        <name>FAD</name>
        <dbReference type="ChEBI" id="CHEBI:57692"/>
    </ligand>
</feature>
<evidence type="ECO:0000256" key="7">
    <source>
        <dbReference type="ARBA" id="ARBA00023014"/>
    </source>
</evidence>
<comment type="cofactor">
    <cofactor evidence="12">
        <name>[2Fe-2S] cluster</name>
        <dbReference type="ChEBI" id="CHEBI:190135"/>
    </cofactor>
    <text evidence="12">Binds 2 [2Fe-2S] clusters.</text>
</comment>
<proteinExistence type="inferred from homology"/>
<dbReference type="FunFam" id="3.30.365.10:FF:000001">
    <property type="entry name" value="Xanthine dehydrogenase oxidase"/>
    <property type="match status" value="1"/>
</dbReference>
<feature type="binding site" evidence="12">
    <location>
        <position position="840"/>
    </location>
    <ligand>
        <name>Mo-molybdopterin</name>
        <dbReference type="ChEBI" id="CHEBI:71302"/>
    </ligand>
    <ligandPart>
        <name>Mo</name>
        <dbReference type="ChEBI" id="CHEBI:28685"/>
    </ligandPart>
</feature>
<dbReference type="InterPro" id="IPR000674">
    <property type="entry name" value="Ald_Oxase/Xan_DH_a/b"/>
</dbReference>
<dbReference type="Pfam" id="PF01799">
    <property type="entry name" value="Fer2_2"/>
    <property type="match status" value="1"/>
</dbReference>